<keyword evidence="1" id="KW-0472">Membrane</keyword>
<evidence type="ECO:0000313" key="4">
    <source>
        <dbReference type="Proteomes" id="UP000030764"/>
    </source>
</evidence>
<reference evidence="3 4" key="1">
    <citation type="journal article" date="2014" name="Nat. Genet.">
        <title>Genome and transcriptome of the porcine whipworm Trichuris suis.</title>
        <authorList>
            <person name="Jex A.R."/>
            <person name="Nejsum P."/>
            <person name="Schwarz E.M."/>
            <person name="Hu L."/>
            <person name="Young N.D."/>
            <person name="Hall R.S."/>
            <person name="Korhonen P.K."/>
            <person name="Liao S."/>
            <person name="Thamsborg S."/>
            <person name="Xia J."/>
            <person name="Xu P."/>
            <person name="Wang S."/>
            <person name="Scheerlinck J.P."/>
            <person name="Hofmann A."/>
            <person name="Sternberg P.W."/>
            <person name="Wang J."/>
            <person name="Gasser R.B."/>
        </authorList>
    </citation>
    <scope>NUCLEOTIDE SEQUENCE [LARGE SCALE GENOMIC DNA]</scope>
    <source>
        <strain evidence="3">DCEP-RM93F</strain>
        <strain evidence="2">DCEP-RM93M</strain>
    </source>
</reference>
<name>A0A085NC86_9BILA</name>
<dbReference type="GO" id="GO:0140359">
    <property type="term" value="F:ABC-type transporter activity"/>
    <property type="evidence" value="ECO:0007669"/>
    <property type="project" value="InterPro"/>
</dbReference>
<evidence type="ECO:0000256" key="1">
    <source>
        <dbReference type="SAM" id="Phobius"/>
    </source>
</evidence>
<dbReference type="PANTHER" id="PTHR19229">
    <property type="entry name" value="ATP-BINDING CASSETTE TRANSPORTER SUBFAMILY A ABCA"/>
    <property type="match status" value="1"/>
</dbReference>
<proteinExistence type="predicted"/>
<gene>
    <name evidence="2" type="ORF">M513_07396</name>
    <name evidence="3" type="ORF">M514_07396</name>
</gene>
<dbReference type="Proteomes" id="UP000030764">
    <property type="component" value="Unassembled WGS sequence"/>
</dbReference>
<accession>A0A085NC86</accession>
<dbReference type="Proteomes" id="UP000030758">
    <property type="component" value="Unassembled WGS sequence"/>
</dbReference>
<protein>
    <submittedName>
        <fullName evidence="3">Uncharacterized protein</fullName>
    </submittedName>
</protein>
<keyword evidence="1" id="KW-1133">Transmembrane helix</keyword>
<keyword evidence="1" id="KW-0812">Transmembrane</keyword>
<evidence type="ECO:0000313" key="3">
    <source>
        <dbReference type="EMBL" id="KFD67082.1"/>
    </source>
</evidence>
<dbReference type="EMBL" id="KL367518">
    <property type="protein sequence ID" value="KFD67082.1"/>
    <property type="molecule type" value="Genomic_DNA"/>
</dbReference>
<evidence type="ECO:0000313" key="2">
    <source>
        <dbReference type="EMBL" id="KFD51700.1"/>
    </source>
</evidence>
<sequence length="699" mass="80353">MPSSGWLSVLQTHFCSYRRVCVFDRLSDCELGPVDSRVPLNVLLSDTQQLLNGHTVSEIISFSSDLWDVLNASRYPYNGKAPEVKIIDYFAPGCNDDAKKDKAFNAFYNYNSDDRYNGYQYWISQDDMVHCLLEAVISREYFFNFAKEISKHILPNDLSRDKVLGLIDPSNAITQRVTRRLVQHSFYETDYFATVSVAELHCNRVPSIFRAAVQRMQAYYLNERNRTTDRLFRERILIDAFGEVTGFNLSLVDILKWMQLIHRLHDAIHKTPIIVSALSVWNTLSGCRQLVESHLPTTDYLMSLSTVVCNASFNTVRKEAPIVYFWKSNASEMESKCKAKKENYTTSKEDAHCFAWIKSLNFSEADTIALYTLLRGYVLLSPPTSLVKQIARKADDKLEQLNEINNFFTILSATAKNITSSFPAAIAPENTRTFTELLFIMLRKFGFPKGEDERMFELFALTTCALRSDWWTEMGSRVINALRLVKQLLSCIRTEGRIRVVTSEELQTAVNCLISEYNLLSTVEFKKDTNESTELPSSWEYTVNMVDYLLDSNSSLDADTDDYHFSGYNYPYAIVRDVIDEAIMELHGRHGRKKVGRFVQPFPRKAIVRYPPFYPLLHLPFVYTLFFFAHSMYILLVAAREREQDIRSYMTVCGLKCVTFFTSFLIRSVLVFMLSGVVLFYVLLVSGCSIMGSKHSHCL</sequence>
<feature type="transmembrane region" description="Helical" evidence="1">
    <location>
        <begin position="613"/>
        <end position="636"/>
    </location>
</feature>
<organism evidence="3">
    <name type="scientific">Trichuris suis</name>
    <name type="common">pig whipworm</name>
    <dbReference type="NCBI Taxonomy" id="68888"/>
    <lineage>
        <taxon>Eukaryota</taxon>
        <taxon>Metazoa</taxon>
        <taxon>Ecdysozoa</taxon>
        <taxon>Nematoda</taxon>
        <taxon>Enoplea</taxon>
        <taxon>Dorylaimia</taxon>
        <taxon>Trichinellida</taxon>
        <taxon>Trichuridae</taxon>
        <taxon>Trichuris</taxon>
    </lineage>
</organism>
<keyword evidence="4" id="KW-1185">Reference proteome</keyword>
<dbReference type="GO" id="GO:0005319">
    <property type="term" value="F:lipid transporter activity"/>
    <property type="evidence" value="ECO:0007669"/>
    <property type="project" value="TreeGrafter"/>
</dbReference>
<dbReference type="InterPro" id="IPR026082">
    <property type="entry name" value="ABCA"/>
</dbReference>
<dbReference type="EMBL" id="KL363236">
    <property type="protein sequence ID" value="KFD51700.1"/>
    <property type="molecule type" value="Genomic_DNA"/>
</dbReference>
<dbReference type="GO" id="GO:0016020">
    <property type="term" value="C:membrane"/>
    <property type="evidence" value="ECO:0007669"/>
    <property type="project" value="InterPro"/>
</dbReference>
<dbReference type="PANTHER" id="PTHR19229:SF260">
    <property type="entry name" value="ABC TRANSPORTER DOMAIN-CONTAINING PROTEIN"/>
    <property type="match status" value="1"/>
</dbReference>
<dbReference type="AlphaFoldDB" id="A0A085NC86"/>